<dbReference type="Proteomes" id="UP001153737">
    <property type="component" value="Chromosome 13"/>
</dbReference>
<dbReference type="PANTHER" id="PTHR48225:SF7">
    <property type="entry name" value="MEIOSIS-SPECIFIC PROTEIN HOP1"/>
    <property type="match status" value="1"/>
</dbReference>
<dbReference type="GO" id="GO:0005634">
    <property type="term" value="C:nucleus"/>
    <property type="evidence" value="ECO:0007669"/>
    <property type="project" value="UniProtKB-SubCell"/>
</dbReference>
<evidence type="ECO:0000256" key="4">
    <source>
        <dbReference type="ARBA" id="ARBA00023242"/>
    </source>
</evidence>
<dbReference type="PROSITE" id="PS50815">
    <property type="entry name" value="HORMA"/>
    <property type="match status" value="1"/>
</dbReference>
<keyword evidence="4" id="KW-0539">Nucleus</keyword>
<dbReference type="PANTHER" id="PTHR48225">
    <property type="entry name" value="HORMA DOMAIN-CONTAINING PROTEIN 1"/>
    <property type="match status" value="1"/>
</dbReference>
<keyword evidence="8" id="KW-1185">Reference proteome</keyword>
<evidence type="ECO:0000256" key="3">
    <source>
        <dbReference type="ARBA" id="ARBA00022454"/>
    </source>
</evidence>
<gene>
    <name evidence="7" type="ORF">PHAECO_LOCUS3553</name>
</gene>
<dbReference type="GO" id="GO:0005694">
    <property type="term" value="C:chromosome"/>
    <property type="evidence" value="ECO:0007669"/>
    <property type="project" value="UniProtKB-SubCell"/>
</dbReference>
<accession>A0A9N9X1L0</accession>
<feature type="domain" description="HORMA" evidence="6">
    <location>
        <begin position="26"/>
        <end position="213"/>
    </location>
</feature>
<evidence type="ECO:0000259" key="6">
    <source>
        <dbReference type="PROSITE" id="PS50815"/>
    </source>
</evidence>
<dbReference type="SUPFAM" id="SSF56019">
    <property type="entry name" value="The spindle assembly checkpoint protein mad2"/>
    <property type="match status" value="1"/>
</dbReference>
<evidence type="ECO:0000313" key="8">
    <source>
        <dbReference type="Proteomes" id="UP001153737"/>
    </source>
</evidence>
<name>A0A9N9X1L0_PHACE</name>
<dbReference type="InterPro" id="IPR036570">
    <property type="entry name" value="HORMA_dom_sf"/>
</dbReference>
<comment type="subcellular location">
    <subcellularLocation>
        <location evidence="2">Chromosome</location>
    </subcellularLocation>
    <subcellularLocation>
        <location evidence="1">Nucleus</location>
    </subcellularLocation>
</comment>
<dbReference type="AlphaFoldDB" id="A0A9N9X1L0"/>
<dbReference type="GO" id="GO:0051321">
    <property type="term" value="P:meiotic cell cycle"/>
    <property type="evidence" value="ECO:0007669"/>
    <property type="project" value="UniProtKB-KW"/>
</dbReference>
<protein>
    <recommendedName>
        <fullName evidence="6">HORMA domain-containing protein</fullName>
    </recommendedName>
</protein>
<dbReference type="OrthoDB" id="6747372at2759"/>
<dbReference type="CDD" id="cd15489">
    <property type="entry name" value="PHD_SF"/>
    <property type="match status" value="1"/>
</dbReference>
<dbReference type="Gene3D" id="3.30.40.10">
    <property type="entry name" value="Zinc/RING finger domain, C3HC4 (zinc finger)"/>
    <property type="match status" value="1"/>
</dbReference>
<evidence type="ECO:0000256" key="5">
    <source>
        <dbReference type="ARBA" id="ARBA00023254"/>
    </source>
</evidence>
<dbReference type="InterPro" id="IPR013083">
    <property type="entry name" value="Znf_RING/FYVE/PHD"/>
</dbReference>
<sequence length="481" mass="54813">MSCKQQNQLELSITGEAVRNAVKSFTLSKRYTQIMVRASILNILYRRISVTDSCLRIKKYDNIPYVVFKSLKNIEDPLLTLYLSWIGGIKDAIDKNYLAEIFIFMKKDEEVLETYRFGLKYNTEQKNENQRTFKYVKDDTLALFQVICDLDKMKKLCKGTKLEIEFTYSDITPPEYEPPGFAPAIQPNCMKIDPCDVHLGTLRTGYHKLTCRARGLIIDERALTPLPAYTEDDEFKESVDENKMDVDQEVSTKLNNKRKRSTSPNKKIIVHEEIIILDENERSVKKGPNNGNKFNTSNITISDCQDDDNNATMLSNDLNDSCRTAPNTATAPNMATTVLDCVCKLTLPAHAQTGTIACGRCGRRCHVPCCGFLRDEEAVGAEFYCLRCDTNDKTMSSFSASDANLVAIIRLILHHLNKTKTLPEDIMELIDEPRKKMIFTKLKEFDIFTIDEDTKKGVFNRSNLDVIVPLLFNTDNSQFLN</sequence>
<keyword evidence="3" id="KW-0158">Chromosome</keyword>
<dbReference type="EMBL" id="OU896719">
    <property type="protein sequence ID" value="CAG9815934.1"/>
    <property type="molecule type" value="Genomic_DNA"/>
</dbReference>
<keyword evidence="5" id="KW-0469">Meiosis</keyword>
<proteinExistence type="predicted"/>
<dbReference type="Gene3D" id="3.30.900.10">
    <property type="entry name" value="HORMA domain"/>
    <property type="match status" value="1"/>
</dbReference>
<reference evidence="7" key="1">
    <citation type="submission" date="2022-01" db="EMBL/GenBank/DDBJ databases">
        <authorList>
            <person name="King R."/>
        </authorList>
    </citation>
    <scope>NUCLEOTIDE SEQUENCE</scope>
</reference>
<evidence type="ECO:0000256" key="1">
    <source>
        <dbReference type="ARBA" id="ARBA00004123"/>
    </source>
</evidence>
<dbReference type="InterPro" id="IPR003511">
    <property type="entry name" value="HORMA_dom"/>
</dbReference>
<dbReference type="Pfam" id="PF02301">
    <property type="entry name" value="HORMA"/>
    <property type="match status" value="1"/>
</dbReference>
<dbReference type="SUPFAM" id="SSF57903">
    <property type="entry name" value="FYVE/PHD zinc finger"/>
    <property type="match status" value="1"/>
</dbReference>
<evidence type="ECO:0000256" key="2">
    <source>
        <dbReference type="ARBA" id="ARBA00004286"/>
    </source>
</evidence>
<dbReference type="InterPro" id="IPR011011">
    <property type="entry name" value="Znf_FYVE_PHD"/>
</dbReference>
<evidence type="ECO:0000313" key="7">
    <source>
        <dbReference type="EMBL" id="CAG9815934.1"/>
    </source>
</evidence>
<dbReference type="InterPro" id="IPR051294">
    <property type="entry name" value="HORMA_MeioticProgression"/>
</dbReference>
<organism evidence="7 8">
    <name type="scientific">Phaedon cochleariae</name>
    <name type="common">Mustard beetle</name>
    <dbReference type="NCBI Taxonomy" id="80249"/>
    <lineage>
        <taxon>Eukaryota</taxon>
        <taxon>Metazoa</taxon>
        <taxon>Ecdysozoa</taxon>
        <taxon>Arthropoda</taxon>
        <taxon>Hexapoda</taxon>
        <taxon>Insecta</taxon>
        <taxon>Pterygota</taxon>
        <taxon>Neoptera</taxon>
        <taxon>Endopterygota</taxon>
        <taxon>Coleoptera</taxon>
        <taxon>Polyphaga</taxon>
        <taxon>Cucujiformia</taxon>
        <taxon>Chrysomeloidea</taxon>
        <taxon>Chrysomelidae</taxon>
        <taxon>Chrysomelinae</taxon>
        <taxon>Chrysomelini</taxon>
        <taxon>Phaedon</taxon>
    </lineage>
</organism>
<reference evidence="7" key="2">
    <citation type="submission" date="2022-10" db="EMBL/GenBank/DDBJ databases">
        <authorList>
            <consortium name="ENA_rothamsted_submissions"/>
            <consortium name="culmorum"/>
            <person name="King R."/>
        </authorList>
    </citation>
    <scope>NUCLEOTIDE SEQUENCE</scope>
</reference>